<sequence length="241" mass="25888">MPYCSGRGCRSRRASDPHGEQENEAGGVGGMNHGWKRHGAFSQREGKSALAASLAAPPLRGQKCPTLAHLSDASHAGSERISLRARPGQAYGQAAVITAEYNNRDNGNPRTPVKGHVTTLSLYLCTSSRSYMAGGISRAGPVPAFLRTPAMIQPHLDLKSYLQFPMETAPPPSIGLFHNFSAISTACHRPLCYVCQIPSRYPCSSADPRSVHLTTTRLAVPLRASGTPPWHLFASVLDFCP</sequence>
<dbReference type="EMBL" id="JAFJMO010000010">
    <property type="protein sequence ID" value="KAJ8265544.1"/>
    <property type="molecule type" value="Genomic_DNA"/>
</dbReference>
<evidence type="ECO:0000313" key="3">
    <source>
        <dbReference type="Proteomes" id="UP001152803"/>
    </source>
</evidence>
<comment type="caution">
    <text evidence="2">The sequence shown here is derived from an EMBL/GenBank/DDBJ whole genome shotgun (WGS) entry which is preliminary data.</text>
</comment>
<dbReference type="Proteomes" id="UP001152803">
    <property type="component" value="Unassembled WGS sequence"/>
</dbReference>
<dbReference type="AlphaFoldDB" id="A0A9Q1DCN5"/>
<gene>
    <name evidence="2" type="ORF">COCON_G00146430</name>
</gene>
<organism evidence="2 3">
    <name type="scientific">Conger conger</name>
    <name type="common">Conger eel</name>
    <name type="synonym">Muraena conger</name>
    <dbReference type="NCBI Taxonomy" id="82655"/>
    <lineage>
        <taxon>Eukaryota</taxon>
        <taxon>Metazoa</taxon>
        <taxon>Chordata</taxon>
        <taxon>Craniata</taxon>
        <taxon>Vertebrata</taxon>
        <taxon>Euteleostomi</taxon>
        <taxon>Actinopterygii</taxon>
        <taxon>Neopterygii</taxon>
        <taxon>Teleostei</taxon>
        <taxon>Anguilliformes</taxon>
        <taxon>Congridae</taxon>
        <taxon>Conger</taxon>
    </lineage>
</organism>
<evidence type="ECO:0000313" key="2">
    <source>
        <dbReference type="EMBL" id="KAJ8265544.1"/>
    </source>
</evidence>
<proteinExistence type="predicted"/>
<reference evidence="2" key="1">
    <citation type="journal article" date="2023" name="Science">
        <title>Genome structures resolve the early diversification of teleost fishes.</title>
        <authorList>
            <person name="Parey E."/>
            <person name="Louis A."/>
            <person name="Montfort J."/>
            <person name="Bouchez O."/>
            <person name="Roques C."/>
            <person name="Iampietro C."/>
            <person name="Lluch J."/>
            <person name="Castinel A."/>
            <person name="Donnadieu C."/>
            <person name="Desvignes T."/>
            <person name="Floi Bucao C."/>
            <person name="Jouanno E."/>
            <person name="Wen M."/>
            <person name="Mejri S."/>
            <person name="Dirks R."/>
            <person name="Jansen H."/>
            <person name="Henkel C."/>
            <person name="Chen W.J."/>
            <person name="Zahm M."/>
            <person name="Cabau C."/>
            <person name="Klopp C."/>
            <person name="Thompson A.W."/>
            <person name="Robinson-Rechavi M."/>
            <person name="Braasch I."/>
            <person name="Lecointre G."/>
            <person name="Bobe J."/>
            <person name="Postlethwait J.H."/>
            <person name="Berthelot C."/>
            <person name="Roest Crollius H."/>
            <person name="Guiguen Y."/>
        </authorList>
    </citation>
    <scope>NUCLEOTIDE SEQUENCE</scope>
    <source>
        <strain evidence="2">Concon-B</strain>
    </source>
</reference>
<evidence type="ECO:0000256" key="1">
    <source>
        <dbReference type="SAM" id="MobiDB-lite"/>
    </source>
</evidence>
<feature type="region of interest" description="Disordered" evidence="1">
    <location>
        <begin position="1"/>
        <end position="49"/>
    </location>
</feature>
<name>A0A9Q1DCN5_CONCO</name>
<keyword evidence="3" id="KW-1185">Reference proteome</keyword>
<accession>A0A9Q1DCN5</accession>
<protein>
    <submittedName>
        <fullName evidence="2">Uncharacterized protein</fullName>
    </submittedName>
</protein>